<protein>
    <submittedName>
        <fullName evidence="1">Uncharacterized protein</fullName>
    </submittedName>
</protein>
<gene>
    <name evidence="1" type="ORF">GCM10023315_21320</name>
</gene>
<evidence type="ECO:0000313" key="2">
    <source>
        <dbReference type="Proteomes" id="UP001501692"/>
    </source>
</evidence>
<name>A0ABP9HHU5_9FLAO</name>
<dbReference type="Proteomes" id="UP001501692">
    <property type="component" value="Unassembled WGS sequence"/>
</dbReference>
<comment type="caution">
    <text evidence="1">The sequence shown here is derived from an EMBL/GenBank/DDBJ whole genome shotgun (WGS) entry which is preliminary data.</text>
</comment>
<accession>A0ABP9HHU5</accession>
<proteinExistence type="predicted"/>
<dbReference type="RefSeq" id="WP_345168250.1">
    <property type="nucleotide sequence ID" value="NZ_BAABJK010000006.1"/>
</dbReference>
<evidence type="ECO:0000313" key="1">
    <source>
        <dbReference type="EMBL" id="GAA4971063.1"/>
    </source>
</evidence>
<organism evidence="1 2">
    <name type="scientific">Algibacter aquimarinus</name>
    <dbReference type="NCBI Taxonomy" id="1136748"/>
    <lineage>
        <taxon>Bacteria</taxon>
        <taxon>Pseudomonadati</taxon>
        <taxon>Bacteroidota</taxon>
        <taxon>Flavobacteriia</taxon>
        <taxon>Flavobacteriales</taxon>
        <taxon>Flavobacteriaceae</taxon>
        <taxon>Algibacter</taxon>
    </lineage>
</organism>
<sequence>MGNLKEHITFKILSIALVLSIALPSAVKFSHVFTHHEHKVCKGEKSTHIHEVDLDCDFLKFKLNNTYYSSFQYEYSFFSSSNYKISALTYKFLNNHQQLSFSLRGPPVLV</sequence>
<keyword evidence="2" id="KW-1185">Reference proteome</keyword>
<dbReference type="EMBL" id="BAABJK010000006">
    <property type="protein sequence ID" value="GAA4971063.1"/>
    <property type="molecule type" value="Genomic_DNA"/>
</dbReference>
<reference evidence="2" key="1">
    <citation type="journal article" date="2019" name="Int. J. Syst. Evol. Microbiol.">
        <title>The Global Catalogue of Microorganisms (GCM) 10K type strain sequencing project: providing services to taxonomists for standard genome sequencing and annotation.</title>
        <authorList>
            <consortium name="The Broad Institute Genomics Platform"/>
            <consortium name="The Broad Institute Genome Sequencing Center for Infectious Disease"/>
            <person name="Wu L."/>
            <person name="Ma J."/>
        </authorList>
    </citation>
    <scope>NUCLEOTIDE SEQUENCE [LARGE SCALE GENOMIC DNA]</scope>
    <source>
        <strain evidence="2">JCM 18287</strain>
    </source>
</reference>